<reference evidence="7" key="1">
    <citation type="submission" date="2023-06" db="EMBL/GenBank/DDBJ databases">
        <title>Genome sequence of Methanosarcinaceae archaeon Ag5.</title>
        <authorList>
            <person name="Protasov E."/>
            <person name="Platt K."/>
            <person name="Poehlein A."/>
            <person name="Daniel R."/>
            <person name="Brune A."/>
        </authorList>
    </citation>
    <scope>NUCLEOTIDE SEQUENCE</scope>
    <source>
        <strain evidence="7">Ag5</strain>
    </source>
</reference>
<feature type="domain" description="CRISPR associated protein Cas6 C-terminal" evidence="6">
    <location>
        <begin position="122"/>
        <end position="233"/>
    </location>
</feature>
<protein>
    <recommendedName>
        <fullName evidence="6">CRISPR associated protein Cas6 C-terminal domain-containing protein</fullName>
    </recommendedName>
</protein>
<evidence type="ECO:0000256" key="4">
    <source>
        <dbReference type="PIRSR" id="PIRSR005054-1"/>
    </source>
</evidence>
<dbReference type="RefSeq" id="WP_338100245.1">
    <property type="nucleotide sequence ID" value="NZ_JAWDKD010000026.1"/>
</dbReference>
<dbReference type="Gene3D" id="3.30.70.1890">
    <property type="match status" value="1"/>
</dbReference>
<dbReference type="InterPro" id="IPR010156">
    <property type="entry name" value="CRISPR-assoc_prot_Cas6"/>
</dbReference>
<dbReference type="GO" id="GO:0016788">
    <property type="term" value="F:hydrolase activity, acting on ester bonds"/>
    <property type="evidence" value="ECO:0007669"/>
    <property type="project" value="InterPro"/>
</dbReference>
<dbReference type="InterPro" id="IPR049435">
    <property type="entry name" value="Cas_Cas6_C"/>
</dbReference>
<name>A0AAE4MLI4_9EURY</name>
<dbReference type="GO" id="GO:0003723">
    <property type="term" value="F:RNA binding"/>
    <property type="evidence" value="ECO:0007669"/>
    <property type="project" value="UniProtKB-KW"/>
</dbReference>
<dbReference type="Pfam" id="PF01881">
    <property type="entry name" value="Cas_Cas6_C"/>
    <property type="match status" value="1"/>
</dbReference>
<dbReference type="PIRSF" id="PIRSF005054">
    <property type="entry name" value="PF1131"/>
    <property type="match status" value="1"/>
</dbReference>
<evidence type="ECO:0000256" key="1">
    <source>
        <dbReference type="ARBA" id="ARBA00005937"/>
    </source>
</evidence>
<dbReference type="NCBIfam" id="TIGR01877">
    <property type="entry name" value="cas_cas6"/>
    <property type="match status" value="1"/>
</dbReference>
<dbReference type="PANTHER" id="PTHR36984:SF1">
    <property type="entry name" value="CRISPR-ASSOCIATED ENDORIBONUCLEASE CAS6 1"/>
    <property type="match status" value="1"/>
</dbReference>
<feature type="active site" description="Proton acceptor" evidence="5">
    <location>
        <position position="28"/>
    </location>
</feature>
<dbReference type="Gene3D" id="3.30.70.1900">
    <property type="match status" value="1"/>
</dbReference>
<accession>A0AAE4MLI4</accession>
<evidence type="ECO:0000256" key="5">
    <source>
        <dbReference type="PIRSR" id="PIRSR005054-50"/>
    </source>
</evidence>
<comment type="caution">
    <text evidence="7">The sequence shown here is derived from an EMBL/GenBank/DDBJ whole genome shotgun (WGS) entry which is preliminary data.</text>
</comment>
<feature type="active site" description="Proton donor" evidence="5">
    <location>
        <position position="43"/>
    </location>
</feature>
<dbReference type="GO" id="GO:0051607">
    <property type="term" value="P:defense response to virus"/>
    <property type="evidence" value="ECO:0007669"/>
    <property type="project" value="UniProtKB-KW"/>
</dbReference>
<dbReference type="InterPro" id="IPR045747">
    <property type="entry name" value="CRISPR-assoc_prot_Cas6_N_sf"/>
</dbReference>
<dbReference type="AlphaFoldDB" id="A0AAE4MLI4"/>
<dbReference type="PANTHER" id="PTHR36984">
    <property type="entry name" value="CRISPR-ASSOCIATED ENDORIBONUCLEASE CAS6 1"/>
    <property type="match status" value="1"/>
</dbReference>
<keyword evidence="2" id="KW-0694">RNA-binding</keyword>
<organism evidence="7 8">
    <name type="scientific">Methanolapillus africanus</name>
    <dbReference type="NCBI Taxonomy" id="3028297"/>
    <lineage>
        <taxon>Archaea</taxon>
        <taxon>Methanobacteriati</taxon>
        <taxon>Methanobacteriota</taxon>
        <taxon>Stenosarchaea group</taxon>
        <taxon>Methanomicrobia</taxon>
        <taxon>Methanosarcinales</taxon>
        <taxon>Methanosarcinaceae</taxon>
        <taxon>Methanolapillus</taxon>
    </lineage>
</organism>
<dbReference type="Pfam" id="PF21350">
    <property type="entry name" value="Cas6_I-A"/>
    <property type="match status" value="1"/>
</dbReference>
<keyword evidence="3" id="KW-0051">Antiviral defense</keyword>
<dbReference type="EMBL" id="JAWDKD010000026">
    <property type="protein sequence ID" value="MDV0447797.1"/>
    <property type="molecule type" value="Genomic_DNA"/>
</dbReference>
<proteinExistence type="inferred from homology"/>
<sequence length="237" mass="27488">MRSVLKLEIDTNTVIPFDYQYHLASMIYNSLNAGDSKYAEEMHAYQKYKFFTFSWLDIPKRTIIPNQGIKSQDGSIYLQLSSPNTEFLTVFLEGLFQQPVLKIGHFDAYPMEIKIEEEPTSFSILKTISPVCLRTVEEVDGQLKGRDLLPNHSKFYENMRSQLKKKYETYYGKTCGMNFEFEVLSAEPKRMKIKDTFVRCSNLIFSVTGDYDLIRFGYECGFGEKNSMGFGMVTEKK</sequence>
<evidence type="ECO:0000259" key="6">
    <source>
        <dbReference type="Pfam" id="PF01881"/>
    </source>
</evidence>
<evidence type="ECO:0000256" key="2">
    <source>
        <dbReference type="ARBA" id="ARBA00022884"/>
    </source>
</evidence>
<evidence type="ECO:0000313" key="8">
    <source>
        <dbReference type="Proteomes" id="UP001271789"/>
    </source>
</evidence>
<evidence type="ECO:0000256" key="3">
    <source>
        <dbReference type="ARBA" id="ARBA00023118"/>
    </source>
</evidence>
<dbReference type="Proteomes" id="UP001271789">
    <property type="component" value="Unassembled WGS sequence"/>
</dbReference>
<gene>
    <name evidence="7" type="ORF">MsAg5_17110</name>
</gene>
<comment type="similarity">
    <text evidence="1">Belongs to the CRISPR-associated protein Cas6/Cse3/CasE family.</text>
</comment>
<evidence type="ECO:0000313" key="7">
    <source>
        <dbReference type="EMBL" id="MDV0447797.1"/>
    </source>
</evidence>
<feature type="site" description="Transition state stabilizer" evidence="4">
    <location>
        <position position="49"/>
    </location>
</feature>
<keyword evidence="8" id="KW-1185">Reference proteome</keyword>